<protein>
    <submittedName>
        <fullName evidence="1">Uncharacterized protein</fullName>
    </submittedName>
</protein>
<dbReference type="EMBL" id="CP001800">
    <property type="protein sequence ID" value="ACX92551.1"/>
    <property type="molecule type" value="Genomic_DNA"/>
</dbReference>
<dbReference type="GeneID" id="79514381"/>
<proteinExistence type="predicted"/>
<dbReference type="HOGENOM" id="CLU_3210926_0_0_2"/>
<gene>
    <name evidence="1" type="ordered locus">Ssol_2392</name>
</gene>
<reference evidence="1" key="1">
    <citation type="submission" date="2009-10" db="EMBL/GenBank/DDBJ databases">
        <title>Complete sequence of Sulfolobus solfataricus 98/2.</title>
        <authorList>
            <consortium name="US DOE Joint Genome Institute"/>
            <person name="Lucas S."/>
            <person name="Copeland A."/>
            <person name="Lapidus A."/>
            <person name="Glavina del Rio T."/>
            <person name="Tice H."/>
            <person name="Bruce D."/>
            <person name="Goodwin L."/>
            <person name="Pitluck S."/>
            <person name="Munk A.C."/>
            <person name="Brettin T."/>
            <person name="Detter J.C."/>
            <person name="Han C."/>
            <person name="Tapia R."/>
            <person name="Larimer F."/>
            <person name="Land M."/>
            <person name="Hauser L."/>
            <person name="Kyrpides N."/>
            <person name="Ovchinnikova G."/>
            <person name="Mead D."/>
        </authorList>
    </citation>
    <scope>NUCLEOTIDE SEQUENCE [LARGE SCALE GENOMIC DNA]</scope>
    <source>
        <strain evidence="1">98/2</strain>
    </source>
</reference>
<accession>D0KVD7</accession>
<dbReference type="KEGG" id="sol:Ssol_2392"/>
<dbReference type="RefSeq" id="WP_009988659.1">
    <property type="nucleotide sequence ID" value="NZ_ACUK01000017.1"/>
</dbReference>
<organism evidence="1">
    <name type="scientific">Saccharolobus solfataricus (strain 98/2)</name>
    <name type="common">Sulfolobus solfataricus</name>
    <dbReference type="NCBI Taxonomy" id="555311"/>
    <lineage>
        <taxon>Archaea</taxon>
        <taxon>Thermoproteota</taxon>
        <taxon>Thermoprotei</taxon>
        <taxon>Sulfolobales</taxon>
        <taxon>Sulfolobaceae</taxon>
        <taxon>Saccharolobus</taxon>
    </lineage>
</organism>
<sequence length="44" mass="5279">MELFSIIFYKIILDYRLTGSSNVHLTYSIKNSEREKSKELIREL</sequence>
<dbReference type="AlphaFoldDB" id="D0KVD7"/>
<evidence type="ECO:0000313" key="1">
    <source>
        <dbReference type="EMBL" id="ACX92551.1"/>
    </source>
</evidence>
<name>D0KVD7_SACS9</name>